<feature type="binding site" evidence="7">
    <location>
        <position position="14"/>
    </location>
    <ligand>
        <name>ATP</name>
        <dbReference type="ChEBI" id="CHEBI:30616"/>
    </ligand>
</feature>
<proteinExistence type="inferred from homology"/>
<name>A0A348B2W9_9CREN</name>
<evidence type="ECO:0000313" key="8">
    <source>
        <dbReference type="EMBL" id="BBD72521.1"/>
    </source>
</evidence>
<dbReference type="RefSeq" id="WP_126449815.1">
    <property type="nucleotide sequence ID" value="NZ_AP018553.1"/>
</dbReference>
<feature type="binding site" evidence="7">
    <location>
        <position position="10"/>
    </location>
    <ligand>
        <name>ATP</name>
        <dbReference type="ChEBI" id="CHEBI:30616"/>
    </ligand>
</feature>
<dbReference type="InterPro" id="IPR020618">
    <property type="entry name" value="Adenyl_kinase_AK6"/>
</dbReference>
<dbReference type="GeneID" id="38666416"/>
<dbReference type="Gene3D" id="3.40.50.300">
    <property type="entry name" value="P-loop containing nucleotide triphosphate hydrolases"/>
    <property type="match status" value="1"/>
</dbReference>
<feature type="region of interest" description="LID" evidence="7">
    <location>
        <begin position="102"/>
        <end position="112"/>
    </location>
</feature>
<evidence type="ECO:0000256" key="4">
    <source>
        <dbReference type="ARBA" id="ARBA00022741"/>
    </source>
</evidence>
<dbReference type="AlphaFoldDB" id="A0A348B2W9"/>
<dbReference type="GO" id="GO:0006364">
    <property type="term" value="P:rRNA processing"/>
    <property type="evidence" value="ECO:0007669"/>
    <property type="project" value="UniProtKB-KW"/>
</dbReference>
<evidence type="ECO:0000256" key="7">
    <source>
        <dbReference type="HAMAP-Rule" id="MF_00039"/>
    </source>
</evidence>
<dbReference type="EMBL" id="AP018553">
    <property type="protein sequence ID" value="BBD72521.1"/>
    <property type="molecule type" value="Genomic_DNA"/>
</dbReference>
<evidence type="ECO:0000256" key="2">
    <source>
        <dbReference type="ARBA" id="ARBA00022552"/>
    </source>
</evidence>
<keyword evidence="6 7" id="KW-0067">ATP-binding</keyword>
<gene>
    <name evidence="9" type="ORF">GCM10007116_09600</name>
    <name evidence="8" type="ORF">HS1genome_0910</name>
</gene>
<accession>A0A348B2W9</accession>
<keyword evidence="10" id="KW-1185">Reference proteome</keyword>
<dbReference type="PANTHER" id="PTHR12595">
    <property type="entry name" value="POS9-ACTIVATING FACTOR FAP7-RELATED"/>
    <property type="match status" value="1"/>
</dbReference>
<comment type="function">
    <text evidence="7">Broad-specificity nucleoside monophosphate (NMP) kinase that catalyzes the reversible transfer of the terminal phosphate group between nucleoside triphosphates and monophosphates. Has also ATPase activity. Involved in the late maturation steps of the 30S ribosomal particles, specifically 16S rRNA maturation. While NMP activity is not required for ribosome maturation, ATPase activity is. Associates transiently with small ribosomal subunit protein uS11. ATP hydrolysis breaks the interaction with uS11. May temporarily remove uS11 from the ribosome to enable a conformational change of the ribosomal RNA that is needed for the final maturation step of the small ribosomal subunit.</text>
</comment>
<sequence>MILVVSGTPGTGKTAVATELAKRRRAEYVSLSSFVVSRGLYTSFDQGSLSYLVDEERTRAELSMYLRGRDAVVESIYPSMVEGDEVLVLRRHPLLVYRDLSNRGWPESKVMENVEAEALGVVEAEAWESFRKVCVVDGSNVTVQEVIRRFEEGECRSVDWLQDPSVVELLEVTNR</sequence>
<dbReference type="SUPFAM" id="SSF52540">
    <property type="entry name" value="P-loop containing nucleoside triphosphate hydrolases"/>
    <property type="match status" value="1"/>
</dbReference>
<keyword evidence="5 7" id="KW-0418">Kinase</keyword>
<dbReference type="GO" id="GO:0005524">
    <property type="term" value="F:ATP binding"/>
    <property type="evidence" value="ECO:0007669"/>
    <property type="project" value="UniProtKB-UniRule"/>
</dbReference>
<keyword evidence="3 7" id="KW-0808">Transferase</keyword>
<dbReference type="InterPro" id="IPR027417">
    <property type="entry name" value="P-loop_NTPase"/>
</dbReference>
<feature type="binding site" evidence="7">
    <location>
        <position position="103"/>
    </location>
    <ligand>
        <name>ATP</name>
        <dbReference type="ChEBI" id="CHEBI:30616"/>
    </ligand>
</feature>
<dbReference type="GO" id="GO:0004017">
    <property type="term" value="F:AMP kinase activity"/>
    <property type="evidence" value="ECO:0007669"/>
    <property type="project" value="UniProtKB-UniRule"/>
</dbReference>
<reference evidence="9" key="4">
    <citation type="submission" date="2020-09" db="EMBL/GenBank/DDBJ databases">
        <authorList>
            <person name="Sun Q."/>
            <person name="Ohkuma M."/>
        </authorList>
    </citation>
    <scope>NUCLEOTIDE SEQUENCE</scope>
    <source>
        <strain evidence="9">JCM 31740</strain>
    </source>
</reference>
<reference evidence="8" key="3">
    <citation type="journal article" date="2019" name="BMC Res. Notes">
        <title>Complete genome sequence of the Sulfodiicoccus acidiphilus strain HS-1T, the first crenarchaeon that lacks polB3, isolated from an acidic hot spring in Ohwaku-dani, Hakone, Japan.</title>
        <authorList>
            <person name="Sakai H.D."/>
            <person name="Kurosawa N."/>
        </authorList>
    </citation>
    <scope>NUCLEOTIDE SEQUENCE</scope>
    <source>
        <strain evidence="8">HS-1</strain>
    </source>
</reference>
<comment type="catalytic activity">
    <reaction evidence="7">
        <text>ATP + H2O = ADP + phosphate + H(+)</text>
        <dbReference type="Rhea" id="RHEA:13065"/>
        <dbReference type="ChEBI" id="CHEBI:15377"/>
        <dbReference type="ChEBI" id="CHEBI:15378"/>
        <dbReference type="ChEBI" id="CHEBI:30616"/>
        <dbReference type="ChEBI" id="CHEBI:43474"/>
        <dbReference type="ChEBI" id="CHEBI:456216"/>
    </reaction>
</comment>
<comment type="subunit">
    <text evidence="7">Interacts with uS11. Not a structural component of 40S pre-ribosomes, but transiently interacts with them by binding to uS11.</text>
</comment>
<protein>
    <recommendedName>
        <fullName evidence="7">Putative adenylate kinase</fullName>
        <shortName evidence="7">AK</shortName>
        <ecNumber evidence="7">2.7.4.3</ecNumber>
    </recommendedName>
    <alternativeName>
        <fullName evidence="7">ATP-AMP transphosphorylase</fullName>
    </alternativeName>
</protein>
<keyword evidence="2 7" id="KW-0698">rRNA processing</keyword>
<keyword evidence="1 7" id="KW-0690">Ribosome biogenesis</keyword>
<dbReference type="PANTHER" id="PTHR12595:SF0">
    <property type="entry name" value="ADENYLATE KINASE ISOENZYME 6"/>
    <property type="match status" value="1"/>
</dbReference>
<reference evidence="10" key="2">
    <citation type="submission" date="2018-04" db="EMBL/GenBank/DDBJ databases">
        <title>Complete genome sequence of Sulfodiicoccus acidiphilus strain HS-1.</title>
        <authorList>
            <person name="Sakai H.D."/>
            <person name="Kurosawa N."/>
        </authorList>
    </citation>
    <scope>NUCLEOTIDE SEQUENCE [LARGE SCALE GENOMIC DNA]</scope>
    <source>
        <strain evidence="10">HS-1</strain>
    </source>
</reference>
<reference evidence="9" key="1">
    <citation type="journal article" date="2014" name="Int. J. Syst. Evol. Microbiol.">
        <title>Complete genome sequence of Corynebacterium casei LMG S-19264T (=DSM 44701T), isolated from a smear-ripened cheese.</title>
        <authorList>
            <consortium name="US DOE Joint Genome Institute (JGI-PGF)"/>
            <person name="Walter F."/>
            <person name="Albersmeier A."/>
            <person name="Kalinowski J."/>
            <person name="Ruckert C."/>
        </authorList>
    </citation>
    <scope>NUCLEOTIDE SEQUENCE</scope>
    <source>
        <strain evidence="9">JCM 31740</strain>
    </source>
</reference>
<dbReference type="OrthoDB" id="8730at2157"/>
<dbReference type="KEGG" id="sacd:HS1genome_0910"/>
<dbReference type="Pfam" id="PF13238">
    <property type="entry name" value="AAA_18"/>
    <property type="match status" value="1"/>
</dbReference>
<feature type="binding site" evidence="7">
    <location>
        <position position="12"/>
    </location>
    <ligand>
        <name>ATP</name>
        <dbReference type="ChEBI" id="CHEBI:30616"/>
    </ligand>
</feature>
<comment type="similarity">
    <text evidence="7">Belongs to the adenylate kinase family. AK6 subfamily.</text>
</comment>
<organism evidence="8 10">
    <name type="scientific">Sulfodiicoccus acidiphilus</name>
    <dbReference type="NCBI Taxonomy" id="1670455"/>
    <lineage>
        <taxon>Archaea</taxon>
        <taxon>Thermoproteota</taxon>
        <taxon>Thermoprotei</taxon>
        <taxon>Sulfolobales</taxon>
        <taxon>Sulfolobaceae</taxon>
        <taxon>Sulfodiicoccus</taxon>
    </lineage>
</organism>
<evidence type="ECO:0000313" key="10">
    <source>
        <dbReference type="Proteomes" id="UP000276741"/>
    </source>
</evidence>
<comment type="catalytic activity">
    <reaction evidence="7">
        <text>AMP + ATP = 2 ADP</text>
        <dbReference type="Rhea" id="RHEA:12973"/>
        <dbReference type="ChEBI" id="CHEBI:30616"/>
        <dbReference type="ChEBI" id="CHEBI:456215"/>
        <dbReference type="ChEBI" id="CHEBI:456216"/>
        <dbReference type="EC" id="2.7.4.3"/>
    </reaction>
</comment>
<evidence type="ECO:0000313" key="9">
    <source>
        <dbReference type="EMBL" id="GGT93947.1"/>
    </source>
</evidence>
<dbReference type="EC" id="2.7.4.3" evidence="7"/>
<evidence type="ECO:0000256" key="1">
    <source>
        <dbReference type="ARBA" id="ARBA00022517"/>
    </source>
</evidence>
<evidence type="ECO:0000256" key="6">
    <source>
        <dbReference type="ARBA" id="ARBA00022840"/>
    </source>
</evidence>
<dbReference type="EMBL" id="BMQS01000007">
    <property type="protein sequence ID" value="GGT93947.1"/>
    <property type="molecule type" value="Genomic_DNA"/>
</dbReference>
<dbReference type="GO" id="GO:0016887">
    <property type="term" value="F:ATP hydrolysis activity"/>
    <property type="evidence" value="ECO:0007669"/>
    <property type="project" value="InterPro"/>
</dbReference>
<dbReference type="Proteomes" id="UP000616143">
    <property type="component" value="Unassembled WGS sequence"/>
</dbReference>
<comment type="caution">
    <text evidence="7">Lacks conserved residue(s) required for the propagation of feature annotation.</text>
</comment>
<dbReference type="GO" id="GO:0042274">
    <property type="term" value="P:ribosomal small subunit biogenesis"/>
    <property type="evidence" value="ECO:0007669"/>
    <property type="project" value="UniProtKB-UniRule"/>
</dbReference>
<dbReference type="Proteomes" id="UP000276741">
    <property type="component" value="Chromosome"/>
</dbReference>
<feature type="binding site" evidence="7">
    <location>
        <position position="13"/>
    </location>
    <ligand>
        <name>ATP</name>
        <dbReference type="ChEBI" id="CHEBI:30616"/>
    </ligand>
</feature>
<evidence type="ECO:0000256" key="3">
    <source>
        <dbReference type="ARBA" id="ARBA00022679"/>
    </source>
</evidence>
<dbReference type="HAMAP" id="MF_00039">
    <property type="entry name" value="Adenylate_kinase_AK6"/>
    <property type="match status" value="1"/>
</dbReference>
<evidence type="ECO:0000256" key="5">
    <source>
        <dbReference type="ARBA" id="ARBA00022777"/>
    </source>
</evidence>
<keyword evidence="4 7" id="KW-0547">Nucleotide-binding</keyword>